<comment type="caution">
    <text evidence="1">The sequence shown here is derived from an EMBL/GenBank/DDBJ whole genome shotgun (WGS) entry which is preliminary data.</text>
</comment>
<evidence type="ECO:0000313" key="2">
    <source>
        <dbReference type="Proteomes" id="UP000186168"/>
    </source>
</evidence>
<dbReference type="AlphaFoldDB" id="A0A1R1SQ05"/>
<proteinExistence type="predicted"/>
<organism evidence="1 2">
    <name type="scientific">Streptomyces sparsogenes DSM 40356</name>
    <dbReference type="NCBI Taxonomy" id="1331668"/>
    <lineage>
        <taxon>Bacteria</taxon>
        <taxon>Bacillati</taxon>
        <taxon>Actinomycetota</taxon>
        <taxon>Actinomycetes</taxon>
        <taxon>Kitasatosporales</taxon>
        <taxon>Streptomycetaceae</taxon>
        <taxon>Streptomyces</taxon>
    </lineage>
</organism>
<gene>
    <name evidence="1" type="ORF">SPAR_05995</name>
</gene>
<dbReference type="EMBL" id="ASQP01000089">
    <property type="protein sequence ID" value="OMI40390.1"/>
    <property type="molecule type" value="Genomic_DNA"/>
</dbReference>
<accession>A0A1R1SQ05</accession>
<dbReference type="Proteomes" id="UP000186168">
    <property type="component" value="Unassembled WGS sequence"/>
</dbReference>
<name>A0A1R1SQ05_9ACTN</name>
<sequence>MAIGESVSEYHYVFISPGRPRERLLSDISYACGVDLRSASSEFVDYSANLGYAAVEVELSHEYEEAYGIPFEAYDSLLAVRDFGSDLVRQENLARAIFRNLASLERYSLALVLDLQVLLDSAIPRQGPGSG</sequence>
<keyword evidence="2" id="KW-1185">Reference proteome</keyword>
<evidence type="ECO:0000313" key="1">
    <source>
        <dbReference type="EMBL" id="OMI40390.1"/>
    </source>
</evidence>
<dbReference type="STRING" id="67365.GCA_001704635_07863"/>
<reference evidence="1 2" key="1">
    <citation type="submission" date="2013-05" db="EMBL/GenBank/DDBJ databases">
        <title>Genome sequence of Streptomyces sparsogenes DSM 40356.</title>
        <authorList>
            <person name="Coyne S."/>
            <person name="Seebeck F.P."/>
        </authorList>
    </citation>
    <scope>NUCLEOTIDE SEQUENCE [LARGE SCALE GENOMIC DNA]</scope>
    <source>
        <strain evidence="1 2">DSM 40356</strain>
    </source>
</reference>
<protein>
    <submittedName>
        <fullName evidence="1">Uncharacterized protein</fullName>
    </submittedName>
</protein>